<feature type="region of interest" description="Disordered" evidence="2">
    <location>
        <begin position="462"/>
        <end position="521"/>
    </location>
</feature>
<dbReference type="OrthoDB" id="128184at2759"/>
<feature type="compositionally biased region" description="Polar residues" evidence="2">
    <location>
        <begin position="474"/>
        <end position="483"/>
    </location>
</feature>
<keyword evidence="4" id="KW-1185">Reference proteome</keyword>
<feature type="region of interest" description="Disordered" evidence="2">
    <location>
        <begin position="89"/>
        <end position="109"/>
    </location>
</feature>
<gene>
    <name evidence="3" type="ORF">Poli38472_000392</name>
</gene>
<comment type="caution">
    <text evidence="3">The sequence shown here is derived from an EMBL/GenBank/DDBJ whole genome shotgun (WGS) entry which is preliminary data.</text>
</comment>
<feature type="compositionally biased region" description="Basic and acidic residues" evidence="2">
    <location>
        <begin position="21"/>
        <end position="46"/>
    </location>
</feature>
<dbReference type="EMBL" id="SPLM01000108">
    <property type="protein sequence ID" value="TMW60350.1"/>
    <property type="molecule type" value="Genomic_DNA"/>
</dbReference>
<feature type="region of interest" description="Disordered" evidence="2">
    <location>
        <begin position="123"/>
        <end position="158"/>
    </location>
</feature>
<feature type="coiled-coil region" evidence="1">
    <location>
        <begin position="528"/>
        <end position="596"/>
    </location>
</feature>
<feature type="region of interest" description="Disordered" evidence="2">
    <location>
        <begin position="183"/>
        <end position="206"/>
    </location>
</feature>
<dbReference type="Proteomes" id="UP000794436">
    <property type="component" value="Unassembled WGS sequence"/>
</dbReference>
<name>A0A8K1CCL9_PYTOL</name>
<feature type="compositionally biased region" description="Basic and acidic residues" evidence="2">
    <location>
        <begin position="498"/>
        <end position="508"/>
    </location>
</feature>
<evidence type="ECO:0000256" key="2">
    <source>
        <dbReference type="SAM" id="MobiDB-lite"/>
    </source>
</evidence>
<evidence type="ECO:0008006" key="5">
    <source>
        <dbReference type="Google" id="ProtNLM"/>
    </source>
</evidence>
<accession>A0A8K1CCL9</accession>
<evidence type="ECO:0000313" key="3">
    <source>
        <dbReference type="EMBL" id="TMW60350.1"/>
    </source>
</evidence>
<evidence type="ECO:0000313" key="4">
    <source>
        <dbReference type="Proteomes" id="UP000794436"/>
    </source>
</evidence>
<feature type="region of interest" description="Disordered" evidence="2">
    <location>
        <begin position="222"/>
        <end position="252"/>
    </location>
</feature>
<proteinExistence type="predicted"/>
<dbReference type="AlphaFoldDB" id="A0A8K1CCL9"/>
<reference evidence="3" key="1">
    <citation type="submission" date="2019-03" db="EMBL/GenBank/DDBJ databases">
        <title>Long read genome sequence of the mycoparasitic Pythium oligandrum ATCC 38472 isolated from sugarbeet rhizosphere.</title>
        <authorList>
            <person name="Gaulin E."/>
        </authorList>
    </citation>
    <scope>NUCLEOTIDE SEQUENCE</scope>
    <source>
        <strain evidence="3">ATCC 38472_TT</strain>
    </source>
</reference>
<feature type="region of interest" description="Disordered" evidence="2">
    <location>
        <begin position="424"/>
        <end position="445"/>
    </location>
</feature>
<keyword evidence="1" id="KW-0175">Coiled coil</keyword>
<feature type="coiled-coil region" evidence="1">
    <location>
        <begin position="268"/>
        <end position="298"/>
    </location>
</feature>
<organism evidence="3 4">
    <name type="scientific">Pythium oligandrum</name>
    <name type="common">Mycoparasitic fungus</name>
    <dbReference type="NCBI Taxonomy" id="41045"/>
    <lineage>
        <taxon>Eukaryota</taxon>
        <taxon>Sar</taxon>
        <taxon>Stramenopiles</taxon>
        <taxon>Oomycota</taxon>
        <taxon>Peronosporomycetes</taxon>
        <taxon>Pythiales</taxon>
        <taxon>Pythiaceae</taxon>
        <taxon>Pythium</taxon>
    </lineage>
</organism>
<protein>
    <recommendedName>
        <fullName evidence="5">Sfi1 spindle body domain-containing protein</fullName>
    </recommendedName>
</protein>
<feature type="region of interest" description="Disordered" evidence="2">
    <location>
        <begin position="1"/>
        <end position="55"/>
    </location>
</feature>
<sequence length="782" mass="92670">MAASPEVTRPSTWQLLFGKNKHTEARSNNDDEHEENNRVFQHHEPQSDSPSVSEQLLRALHAREKQAQLEPEQVITSECVEELLGKKNAFASHLRNDSPVDDSDPETMRQAQKIIRSRFKVEDRAEAIRQGKQKEQARREVPSRSRVPPHDGKAERLKTLRVVQQKRGDLDRHEATQLTKQVVSKPVHVTATREAPSRGKETKSTFASTELPKTKVARLVGHQTTDSKAPTTQKSPPIKQTVSKSANGTRMHRDEPRLKKIAVDAREMLQLEREQRVLDERLRQLKVENQELATLEEKVNYHHGVLQVKRHVWSIWRERVERRKRKEASVVQAYRWHLQQRIWSAWRNYARLTRRARFAEITQANLLRDKQAEAQACVFYRRKQLPKLFYQWLSAVHELQEQRLLTNEAIRRREQAQNLLERLARKETSGTNAALTPERVEDHVKHSIPAAWKKTERLAQETGAARLKVRDPKASSNEATRSNLRLKDPPSPPIGASPKEKTNPEAHTKSARSVPSPDPFYLSMQERAAKRKERRDQLKLKYEQQEHEKREALEKQLAEREALLARQKEEERERLREKKREEARRAREKAVQQEILEIQNQSAFMHNRLRLLYHYAFRQWQERWATSKRVAKNAKHWHQLRVCYKVWAAWGTFIEDRRKARRRQERERWDMAAAHHHHAILRSTLTQWKAAQQQTLQLELAVARQVQWNEKKRWWVKWHRQYAVQLSIHQRQEQKLTRHFDRSLLRRVLVAWGQVSSVLKRERMVKSEKEAMWKKVRVWLDD</sequence>
<evidence type="ECO:0000256" key="1">
    <source>
        <dbReference type="SAM" id="Coils"/>
    </source>
</evidence>
<feature type="compositionally biased region" description="Polar residues" evidence="2">
    <location>
        <begin position="222"/>
        <end position="248"/>
    </location>
</feature>